<evidence type="ECO:0000256" key="11">
    <source>
        <dbReference type="SAM" id="Coils"/>
    </source>
</evidence>
<keyword evidence="11" id="KW-0175">Coiled coil</keyword>
<evidence type="ECO:0000256" key="12">
    <source>
        <dbReference type="SAM" id="MobiDB-lite"/>
    </source>
</evidence>
<feature type="region of interest" description="Disordered" evidence="12">
    <location>
        <begin position="1"/>
        <end position="31"/>
    </location>
</feature>
<evidence type="ECO:0000256" key="5">
    <source>
        <dbReference type="ARBA" id="ARBA00022695"/>
    </source>
</evidence>
<dbReference type="InterPro" id="IPR014052">
    <property type="entry name" value="DNA_primase_ssu_euk/arc"/>
</dbReference>
<keyword evidence="4 10" id="KW-0808">Transferase</keyword>
<evidence type="ECO:0000256" key="2">
    <source>
        <dbReference type="ARBA" id="ARBA00022478"/>
    </source>
</evidence>
<reference evidence="13" key="1">
    <citation type="submission" date="2021-01" db="EMBL/GenBank/DDBJ databases">
        <authorList>
            <person name="Corre E."/>
            <person name="Pelletier E."/>
            <person name="Niang G."/>
            <person name="Scheremetjew M."/>
            <person name="Finn R."/>
            <person name="Kale V."/>
            <person name="Holt S."/>
            <person name="Cochrane G."/>
            <person name="Meng A."/>
            <person name="Brown T."/>
            <person name="Cohen L."/>
        </authorList>
    </citation>
    <scope>NUCLEOTIDE SEQUENCE</scope>
    <source>
        <strain evidence="13">B650</strain>
    </source>
</reference>
<keyword evidence="2 10" id="KW-0240">DNA-directed RNA polymerase</keyword>
<evidence type="ECO:0000256" key="3">
    <source>
        <dbReference type="ARBA" id="ARBA00022515"/>
    </source>
</evidence>
<dbReference type="Pfam" id="PF01896">
    <property type="entry name" value="DNA_primase_S"/>
    <property type="match status" value="1"/>
</dbReference>
<keyword evidence="3 10" id="KW-0639">Primosome</keyword>
<evidence type="ECO:0000256" key="10">
    <source>
        <dbReference type="RuleBase" id="RU003514"/>
    </source>
</evidence>
<evidence type="ECO:0000256" key="9">
    <source>
        <dbReference type="ARBA" id="ARBA00023163"/>
    </source>
</evidence>
<dbReference type="InterPro" id="IPR002755">
    <property type="entry name" value="DNA_primase_S"/>
</dbReference>
<feature type="coiled-coil region" evidence="11">
    <location>
        <begin position="436"/>
        <end position="463"/>
    </location>
</feature>
<dbReference type="GO" id="GO:0046872">
    <property type="term" value="F:metal ion binding"/>
    <property type="evidence" value="ECO:0007669"/>
    <property type="project" value="UniProtKB-KW"/>
</dbReference>
<comment type="similarity">
    <text evidence="1 10">Belongs to the eukaryotic-type primase small subunit family.</text>
</comment>
<evidence type="ECO:0000256" key="7">
    <source>
        <dbReference type="ARBA" id="ARBA00022723"/>
    </source>
</evidence>
<name>A0A7S2P2T7_9STRA</name>
<dbReference type="GO" id="GO:0005658">
    <property type="term" value="C:alpha DNA polymerase:primase complex"/>
    <property type="evidence" value="ECO:0007669"/>
    <property type="project" value="UniProtKB-ARBA"/>
</dbReference>
<dbReference type="Gene3D" id="3.90.920.10">
    <property type="entry name" value="DNA primase, PRIM domain"/>
    <property type="match status" value="1"/>
</dbReference>
<keyword evidence="7" id="KW-0479">Metal-binding</keyword>
<protein>
    <recommendedName>
        <fullName evidence="10">DNA primase</fullName>
        <ecNumber evidence="10">2.7.7.-</ecNumber>
    </recommendedName>
</protein>
<dbReference type="GO" id="GO:0006269">
    <property type="term" value="P:DNA replication, synthesis of primer"/>
    <property type="evidence" value="ECO:0007669"/>
    <property type="project" value="UniProtKB-KW"/>
</dbReference>
<keyword evidence="9" id="KW-0804">Transcription</keyword>
<dbReference type="FunFam" id="3.90.920.10:FF:000003">
    <property type="entry name" value="DNA primase"/>
    <property type="match status" value="1"/>
</dbReference>
<dbReference type="EC" id="2.7.7.-" evidence="10"/>
<gene>
    <name evidence="13" type="ORF">LDAN0321_LOCUS8274</name>
</gene>
<dbReference type="CDD" id="cd04860">
    <property type="entry name" value="AE_Prim_S"/>
    <property type="match status" value="1"/>
</dbReference>
<dbReference type="PANTHER" id="PTHR10536">
    <property type="entry name" value="DNA PRIMASE SMALL SUBUNIT"/>
    <property type="match status" value="1"/>
</dbReference>
<dbReference type="AlphaFoldDB" id="A0A7S2P2T7"/>
<accession>A0A7S2P2T7</accession>
<evidence type="ECO:0000256" key="8">
    <source>
        <dbReference type="ARBA" id="ARBA00022833"/>
    </source>
</evidence>
<evidence type="ECO:0000256" key="1">
    <source>
        <dbReference type="ARBA" id="ARBA00009762"/>
    </source>
</evidence>
<sequence>MAAADEPMQDTTTTATDGASKKTENKPSNKVQYDKHQLATYYARLFPFDFMHSWLSYNNDHGNGIGTFQKREWSFTIDVNGEEVYMRYQSFANEKELATSVRKRNPQKIDIGAVFSHPPKDHKAIKNISPVQRELVFDVDLTDYDAVRTCCTGANICRRCWPYMNMAIKVMDVGLKEDFGFEHVFWVYSGRRGVHAWISDEDARMLSNDARSAVAHYFEVQCESENNKEGLKLHSPMHPLLTRSFSILEPMFIQYIIPFSGQGLLADSESWTKLLRTLPSGAQNIVENLTKKWKASDSEPADKWEDLKRQIGIVVGKGKSTKGKGAQYLKGDDRVRVEMWPYETVFKHTYPRLDINVSTHQNHLLKSPFCVHPKTGRVCVPIDSTKIDQFDPFQVPTLPQLMTELDEYEKVNGKEKNDENRKSVRDWEKTSLKSSFSHFEGQLKQLQKRLRRNQRDLADKDAAILGEF</sequence>
<evidence type="ECO:0000256" key="6">
    <source>
        <dbReference type="ARBA" id="ARBA00022705"/>
    </source>
</evidence>
<keyword evidence="8" id="KW-0862">Zinc</keyword>
<dbReference type="EMBL" id="HBGY01012951">
    <property type="protein sequence ID" value="CAD9573773.1"/>
    <property type="molecule type" value="Transcribed_RNA"/>
</dbReference>
<keyword evidence="5" id="KW-0548">Nucleotidyltransferase</keyword>
<dbReference type="NCBIfam" id="TIGR00335">
    <property type="entry name" value="primase_sml"/>
    <property type="match status" value="1"/>
</dbReference>
<dbReference type="GO" id="GO:0003899">
    <property type="term" value="F:DNA-directed RNA polymerase activity"/>
    <property type="evidence" value="ECO:0007669"/>
    <property type="project" value="InterPro"/>
</dbReference>
<keyword evidence="6 10" id="KW-0235">DNA replication</keyword>
<organism evidence="13">
    <name type="scientific">Leptocylindrus danicus</name>
    <dbReference type="NCBI Taxonomy" id="163516"/>
    <lineage>
        <taxon>Eukaryota</taxon>
        <taxon>Sar</taxon>
        <taxon>Stramenopiles</taxon>
        <taxon>Ochrophyta</taxon>
        <taxon>Bacillariophyta</taxon>
        <taxon>Coscinodiscophyceae</taxon>
        <taxon>Chaetocerotophycidae</taxon>
        <taxon>Leptocylindrales</taxon>
        <taxon>Leptocylindraceae</taxon>
        <taxon>Leptocylindrus</taxon>
    </lineage>
</organism>
<evidence type="ECO:0000313" key="13">
    <source>
        <dbReference type="EMBL" id="CAD9573773.1"/>
    </source>
</evidence>
<dbReference type="SUPFAM" id="SSF56747">
    <property type="entry name" value="Prim-pol domain"/>
    <property type="match status" value="1"/>
</dbReference>
<proteinExistence type="inferred from homology"/>
<feature type="compositionally biased region" description="Basic and acidic residues" evidence="12">
    <location>
        <begin position="19"/>
        <end position="31"/>
    </location>
</feature>
<evidence type="ECO:0000256" key="4">
    <source>
        <dbReference type="ARBA" id="ARBA00022679"/>
    </source>
</evidence>